<evidence type="ECO:0000313" key="3">
    <source>
        <dbReference type="EnsemblMetazoa" id="G27682.12:cds"/>
    </source>
</evidence>
<dbReference type="EnsemblMetazoa" id="G27682.12">
    <property type="protein sequence ID" value="G27682.12:cds"/>
    <property type="gene ID" value="G27682"/>
</dbReference>
<accession>A0A8W8LEE5</accession>
<feature type="compositionally biased region" description="Low complexity" evidence="1">
    <location>
        <begin position="540"/>
        <end position="560"/>
    </location>
</feature>
<feature type="region of interest" description="Disordered" evidence="1">
    <location>
        <begin position="415"/>
        <end position="477"/>
    </location>
</feature>
<feature type="compositionally biased region" description="Low complexity" evidence="1">
    <location>
        <begin position="458"/>
        <end position="471"/>
    </location>
</feature>
<proteinExistence type="predicted"/>
<feature type="transmembrane region" description="Helical" evidence="2">
    <location>
        <begin position="705"/>
        <end position="727"/>
    </location>
</feature>
<evidence type="ECO:0000313" key="4">
    <source>
        <dbReference type="Proteomes" id="UP000005408"/>
    </source>
</evidence>
<reference evidence="3" key="1">
    <citation type="submission" date="2022-08" db="UniProtKB">
        <authorList>
            <consortium name="EnsemblMetazoa"/>
        </authorList>
    </citation>
    <scope>IDENTIFICATION</scope>
    <source>
        <strain evidence="3">05x7-T-G4-1.051#20</strain>
    </source>
</reference>
<keyword evidence="4" id="KW-1185">Reference proteome</keyword>
<protein>
    <submittedName>
        <fullName evidence="3">Uncharacterized protein</fullName>
    </submittedName>
</protein>
<name>A0A8W8LEE5_MAGGI</name>
<feature type="compositionally biased region" description="Polar residues" evidence="1">
    <location>
        <begin position="184"/>
        <end position="193"/>
    </location>
</feature>
<keyword evidence="2" id="KW-0812">Transmembrane</keyword>
<feature type="region of interest" description="Disordered" evidence="1">
    <location>
        <begin position="238"/>
        <end position="274"/>
    </location>
</feature>
<keyword evidence="2" id="KW-0472">Membrane</keyword>
<feature type="region of interest" description="Disordered" evidence="1">
    <location>
        <begin position="184"/>
        <end position="203"/>
    </location>
</feature>
<feature type="compositionally biased region" description="Polar residues" evidence="1">
    <location>
        <begin position="561"/>
        <end position="576"/>
    </location>
</feature>
<keyword evidence="2" id="KW-1133">Transmembrane helix</keyword>
<sequence>KVCSVQTIGLAMWWRVTIYIIILGNVNGDETVSGMPEETHATSNLESSVYLTSSTMTAPTQEIEPSSATNTGPTSIANDLSTVALALKNKVVSRPSGQVFETSANVSSSEHFVFSTKSYVSENTTETSSVSSSSESSVFAGSSNVVTVHSTTLQPSTAPYSSIHSDSITSHQPKISDVTIVPSSPISTTEMTDSASQSETSSSVLLNTGRMIVNIQSTATDSVISSFSSLPTDSVSQPLSSSYQPLTSSSQPLSSSYQPLTSSSQPLTSSYQPLTSLSQPLTSSTLPQVSSSLSLTSSLQQRTSLLLPQTSLTSSSLPLTTSSLPFTSSSLPPNVTSTNVIIATDTTMVTSEDFHSSAVSSRFVDSSMAPSSSWSLKTSTAETLTNMDTSLLLETSTHTVMSSFVDNSVSLQNASDSISSSLPKNSTSHSPFQTSSSLEESVTTQLSNVATSTPPSVSPGLESSGTSLSSTDHASQHSIISSDVLGSSTGPSEASSIAPTHATGYVVNTVFPSMTQPVSRPPSVFTTISESVTSGKSQHSVESSASSTTTEFTAVTSSSSDFPTNVTVRPTATTSLPHPEDMQFVNQTFEMVFQGNCEPLVKDKLLLKAFWNQFQEKLVHKSYLVKADNIACEPLRITFTYVFIPQSYFKQLCTSLKEIVSDIHINVTISGQLEYYRALKLNTESTITSDKTPPPGAAGLEEIDLIVLIAAGSFCLVLILVGLVICIREYYHRKRTRTFEFANMYQAEDFTLTKIPRPAITYTEKGADINTNGHSNGDAHETEKETLMESIQLRVNSNENGLMVGITGTLERQSTVSHPSPSPSPPGSEHLQLVPKEEEPLQSQDNPIYYIDDDHMERQLYLDFSPLRD</sequence>
<feature type="compositionally biased region" description="Polar residues" evidence="1">
    <location>
        <begin position="415"/>
        <end position="425"/>
    </location>
</feature>
<feature type="compositionally biased region" description="Polar residues" evidence="1">
    <location>
        <begin position="529"/>
        <end position="538"/>
    </location>
</feature>
<evidence type="ECO:0000256" key="1">
    <source>
        <dbReference type="SAM" id="MobiDB-lite"/>
    </source>
</evidence>
<organism evidence="3 4">
    <name type="scientific">Magallana gigas</name>
    <name type="common">Pacific oyster</name>
    <name type="synonym">Crassostrea gigas</name>
    <dbReference type="NCBI Taxonomy" id="29159"/>
    <lineage>
        <taxon>Eukaryota</taxon>
        <taxon>Metazoa</taxon>
        <taxon>Spiralia</taxon>
        <taxon>Lophotrochozoa</taxon>
        <taxon>Mollusca</taxon>
        <taxon>Bivalvia</taxon>
        <taxon>Autobranchia</taxon>
        <taxon>Pteriomorphia</taxon>
        <taxon>Ostreida</taxon>
        <taxon>Ostreoidea</taxon>
        <taxon>Ostreidae</taxon>
        <taxon>Magallana</taxon>
    </lineage>
</organism>
<evidence type="ECO:0000256" key="2">
    <source>
        <dbReference type="SAM" id="Phobius"/>
    </source>
</evidence>
<feature type="compositionally biased region" description="Low complexity" evidence="1">
    <location>
        <begin position="426"/>
        <end position="437"/>
    </location>
</feature>
<dbReference type="Proteomes" id="UP000005408">
    <property type="component" value="Unassembled WGS sequence"/>
</dbReference>
<feature type="region of interest" description="Disordered" evidence="1">
    <location>
        <begin position="529"/>
        <end position="579"/>
    </location>
</feature>
<dbReference type="AlphaFoldDB" id="A0A8W8LEE5"/>
<feature type="compositionally biased region" description="Polar residues" evidence="1">
    <location>
        <begin position="438"/>
        <end position="455"/>
    </location>
</feature>
<feature type="region of interest" description="Disordered" evidence="1">
    <location>
        <begin position="54"/>
        <end position="75"/>
    </location>
</feature>
<feature type="compositionally biased region" description="Low complexity" evidence="1">
    <location>
        <begin position="194"/>
        <end position="203"/>
    </location>
</feature>
<feature type="region of interest" description="Disordered" evidence="1">
    <location>
        <begin position="812"/>
        <end position="844"/>
    </location>
</feature>